<sequence>MPSINKSILILAALQAVSIVAIPIPQLAGEGNACSSLLSSTDNGVGYGVENALDNTANLISSVSRRQLAGEGNACSSILSSTDNGIGYGVKNAEDNTAALISGSSSGTTTNTGGSGAAPAPAPAPKGPPKPKRQLDKIANGAADVLNAAHLGPVADIEKNVGDSVDGQLTDGASQAGAQIGNSEEQTLESIGKAIPKIKRQGDKIANGLANVLSAAKLNDLADIEKSNGDTLDGQLTDDATNAGAQIGAYEEKTLENAGKAIP</sequence>
<feature type="region of interest" description="Disordered" evidence="1">
    <location>
        <begin position="101"/>
        <end position="135"/>
    </location>
</feature>
<reference evidence="3 4" key="1">
    <citation type="journal article" date="2014" name="BMC Genomics">
        <title>Genome sequencing of four Aureobasidium pullulans varieties: biotechnological potential, stress tolerance, and description of new species.</title>
        <authorList>
            <person name="Gostin Ar C."/>
            <person name="Ohm R.A."/>
            <person name="Kogej T."/>
            <person name="Sonjak S."/>
            <person name="Turk M."/>
            <person name="Zajc J."/>
            <person name="Zalar P."/>
            <person name="Grube M."/>
            <person name="Sun H."/>
            <person name="Han J."/>
            <person name="Sharma A."/>
            <person name="Chiniquy J."/>
            <person name="Ngan C.Y."/>
            <person name="Lipzen A."/>
            <person name="Barry K."/>
            <person name="Grigoriev I.V."/>
            <person name="Gunde-Cimerman N."/>
        </authorList>
    </citation>
    <scope>NUCLEOTIDE SEQUENCE [LARGE SCALE GENOMIC DNA]</scope>
    <source>
        <strain evidence="3 4">EXF-2481</strain>
    </source>
</reference>
<evidence type="ECO:0000256" key="1">
    <source>
        <dbReference type="SAM" id="MobiDB-lite"/>
    </source>
</evidence>
<dbReference type="OrthoDB" id="3521820at2759"/>
<feature type="compositionally biased region" description="Low complexity" evidence="1">
    <location>
        <begin position="101"/>
        <end position="112"/>
    </location>
</feature>
<evidence type="ECO:0000313" key="4">
    <source>
        <dbReference type="Proteomes" id="UP000030641"/>
    </source>
</evidence>
<feature type="chain" id="PRO_5001703157" description="Cell wall protein" evidence="2">
    <location>
        <begin position="22"/>
        <end position="263"/>
    </location>
</feature>
<dbReference type="HOGENOM" id="CLU_1057619_0_0_1"/>
<keyword evidence="4" id="KW-1185">Reference proteome</keyword>
<dbReference type="EMBL" id="KL584761">
    <property type="protein sequence ID" value="KEQ94849.1"/>
    <property type="molecule type" value="Genomic_DNA"/>
</dbReference>
<dbReference type="OMA" id="RMTKMAK"/>
<feature type="signal peptide" evidence="2">
    <location>
        <begin position="1"/>
        <end position="21"/>
    </location>
</feature>
<evidence type="ECO:0008006" key="5">
    <source>
        <dbReference type="Google" id="ProtNLM"/>
    </source>
</evidence>
<accession>A0A074YFK8</accession>
<evidence type="ECO:0000256" key="2">
    <source>
        <dbReference type="SAM" id="SignalP"/>
    </source>
</evidence>
<gene>
    <name evidence="3" type="ORF">AUEXF2481DRAFT_30206</name>
</gene>
<evidence type="ECO:0000313" key="3">
    <source>
        <dbReference type="EMBL" id="KEQ94849.1"/>
    </source>
</evidence>
<proteinExistence type="predicted"/>
<protein>
    <recommendedName>
        <fullName evidence="5">Cell wall protein</fullName>
    </recommendedName>
</protein>
<dbReference type="GeneID" id="25364128"/>
<dbReference type="AlphaFoldDB" id="A0A074YFK8"/>
<dbReference type="RefSeq" id="XP_013343154.1">
    <property type="nucleotide sequence ID" value="XM_013487700.1"/>
</dbReference>
<organism evidence="3 4">
    <name type="scientific">Aureobasidium subglaciale (strain EXF-2481)</name>
    <name type="common">Aureobasidium pullulans var. subglaciale</name>
    <dbReference type="NCBI Taxonomy" id="1043005"/>
    <lineage>
        <taxon>Eukaryota</taxon>
        <taxon>Fungi</taxon>
        <taxon>Dikarya</taxon>
        <taxon>Ascomycota</taxon>
        <taxon>Pezizomycotina</taxon>
        <taxon>Dothideomycetes</taxon>
        <taxon>Dothideomycetidae</taxon>
        <taxon>Dothideales</taxon>
        <taxon>Saccotheciaceae</taxon>
        <taxon>Aureobasidium</taxon>
    </lineage>
</organism>
<dbReference type="Proteomes" id="UP000030641">
    <property type="component" value="Unassembled WGS sequence"/>
</dbReference>
<name>A0A074YFK8_AURSE</name>
<dbReference type="InParanoid" id="A0A074YFK8"/>
<keyword evidence="2" id="KW-0732">Signal</keyword>